<dbReference type="AlphaFoldDB" id="A0A2K1P4A4"/>
<keyword evidence="2" id="KW-0540">Nuclease</keyword>
<sequence length="447" mass="51519">MQRVFVLDKNKRPLMPCHPARARELLKKGKAAVFRYHPFTIILKDRAGGDTQPTHVKIDPGSKITGVALIGNFKNGKKVIWSAEIQHRGQSIKKALDTRRALRRSRRNRKTRYRKARFDNRERSKDWLPPSLMSRVENILTWIKRMRHFALITGISMELVRFDTQKLQNPEIKGIEYQRGTLYGYEIKEYLLEKWGRKCVYCGKENVPLEIEHIIPKSKGGSDRISNLTLAFHECNQKKGNQSIEEFLANNPERLNQIKSESKKSLKDTAAVNATRWYLFNQLKKERLLIEVGTGGKTKYNRETQNYPKKHWIDAACVGESGQNVQIEPDMQVLEITAMGHGTRKMCNVDKYGFPRSHRRAKNAPNGVKGRTYMGYKTGDIVLAVIPKGKNAGIHIGRIAIRQQPNFKLNDLDGINPKYLRLLQRNDGYGYQTARKEGEKLLHSSYH</sequence>
<dbReference type="PANTHER" id="PTHR33877">
    <property type="entry name" value="SLL1193 PROTEIN"/>
    <property type="match status" value="1"/>
</dbReference>
<dbReference type="InterPro" id="IPR025938">
    <property type="entry name" value="RRXRR_dom"/>
</dbReference>
<dbReference type="InterPro" id="IPR052892">
    <property type="entry name" value="NA-targeting_endonuclease"/>
</dbReference>
<dbReference type="RefSeq" id="WP_245858630.1">
    <property type="nucleotide sequence ID" value="NZ_AZRL01000004.1"/>
</dbReference>
<dbReference type="NCBIfam" id="NF040563">
    <property type="entry name" value="guided_IscB"/>
    <property type="match status" value="1"/>
</dbReference>
<dbReference type="Pfam" id="PF01844">
    <property type="entry name" value="HNH"/>
    <property type="match status" value="1"/>
</dbReference>
<keyword evidence="2" id="KW-0378">Hydrolase</keyword>
<dbReference type="CDD" id="cd00085">
    <property type="entry name" value="HNHc"/>
    <property type="match status" value="1"/>
</dbReference>
<dbReference type="InterPro" id="IPR002711">
    <property type="entry name" value="HNH"/>
</dbReference>
<keyword evidence="2" id="KW-0255">Endonuclease</keyword>
<dbReference type="SMART" id="SM00507">
    <property type="entry name" value="HNHc"/>
    <property type="match status" value="1"/>
</dbReference>
<dbReference type="EMBL" id="AZRL01000004">
    <property type="protein sequence ID" value="PNR97618.1"/>
    <property type="molecule type" value="Genomic_DNA"/>
</dbReference>
<dbReference type="Gene3D" id="1.10.30.50">
    <property type="match status" value="1"/>
</dbReference>
<dbReference type="InterPro" id="IPR003615">
    <property type="entry name" value="HNH_nuc"/>
</dbReference>
<comment type="caution">
    <text evidence="2">The sequence shown here is derived from an EMBL/GenBank/DDBJ whole genome shotgun (WGS) entry which is preliminary data.</text>
</comment>
<dbReference type="Proteomes" id="UP000236434">
    <property type="component" value="Unassembled WGS sequence"/>
</dbReference>
<dbReference type="Pfam" id="PF14239">
    <property type="entry name" value="RRXRR"/>
    <property type="match status" value="1"/>
</dbReference>
<gene>
    <name evidence="2" type="ORF">X929_02375</name>
</gene>
<name>A0A2K1P4A4_9BACT</name>
<protein>
    <submittedName>
        <fullName evidence="2">Endonuclease</fullName>
    </submittedName>
</protein>
<evidence type="ECO:0000313" key="2">
    <source>
        <dbReference type="EMBL" id="PNR97618.1"/>
    </source>
</evidence>
<dbReference type="GO" id="GO:0008270">
    <property type="term" value="F:zinc ion binding"/>
    <property type="evidence" value="ECO:0007669"/>
    <property type="project" value="InterPro"/>
</dbReference>
<evidence type="ECO:0000313" key="3">
    <source>
        <dbReference type="Proteomes" id="UP000236434"/>
    </source>
</evidence>
<dbReference type="PANTHER" id="PTHR33877:SF2">
    <property type="entry name" value="OS07G0170200 PROTEIN"/>
    <property type="match status" value="1"/>
</dbReference>
<dbReference type="GO" id="GO:0004519">
    <property type="term" value="F:endonuclease activity"/>
    <property type="evidence" value="ECO:0007669"/>
    <property type="project" value="UniProtKB-KW"/>
</dbReference>
<feature type="domain" description="HNH nuclease" evidence="1">
    <location>
        <begin position="186"/>
        <end position="237"/>
    </location>
</feature>
<organism evidence="2 3">
    <name type="scientific">Petrotoga olearia DSM 13574</name>
    <dbReference type="NCBI Taxonomy" id="1122955"/>
    <lineage>
        <taxon>Bacteria</taxon>
        <taxon>Thermotogati</taxon>
        <taxon>Thermotogota</taxon>
        <taxon>Thermotogae</taxon>
        <taxon>Petrotogales</taxon>
        <taxon>Petrotogaceae</taxon>
        <taxon>Petrotoga</taxon>
    </lineage>
</organism>
<dbReference type="InterPro" id="IPR047693">
    <property type="entry name" value="RNA-guided_IscB-like"/>
</dbReference>
<dbReference type="GO" id="GO:0003676">
    <property type="term" value="F:nucleic acid binding"/>
    <property type="evidence" value="ECO:0007669"/>
    <property type="project" value="InterPro"/>
</dbReference>
<reference evidence="2 3" key="1">
    <citation type="submission" date="2013-12" db="EMBL/GenBank/DDBJ databases">
        <title>Comparative genomics of Petrotoga isolates.</title>
        <authorList>
            <person name="Nesbo C.L."/>
            <person name="Charchuk R."/>
            <person name="Chow K."/>
        </authorList>
    </citation>
    <scope>NUCLEOTIDE SEQUENCE [LARGE SCALE GENOMIC DNA]</scope>
    <source>
        <strain evidence="2 3">DSM 13574</strain>
    </source>
</reference>
<accession>A0A2K1P4A4</accession>
<evidence type="ECO:0000259" key="1">
    <source>
        <dbReference type="SMART" id="SM00507"/>
    </source>
</evidence>
<proteinExistence type="predicted"/>